<proteinExistence type="inferred from homology"/>
<dbReference type="Pfam" id="PF07690">
    <property type="entry name" value="MFS_1"/>
    <property type="match status" value="1"/>
</dbReference>
<accession>A0A1F5YZ97</accession>
<evidence type="ECO:0000259" key="8">
    <source>
        <dbReference type="PROSITE" id="PS50850"/>
    </source>
</evidence>
<feature type="domain" description="Major facilitator superfamily (MFS) profile" evidence="8">
    <location>
        <begin position="7"/>
        <end position="384"/>
    </location>
</feature>
<keyword evidence="4 7" id="KW-0812">Transmembrane</keyword>
<evidence type="ECO:0000313" key="9">
    <source>
        <dbReference type="EMBL" id="OGG05508.1"/>
    </source>
</evidence>
<feature type="transmembrane region" description="Helical" evidence="7">
    <location>
        <begin position="210"/>
        <end position="233"/>
    </location>
</feature>
<evidence type="ECO:0000256" key="6">
    <source>
        <dbReference type="ARBA" id="ARBA00023136"/>
    </source>
</evidence>
<keyword evidence="3" id="KW-0813">Transport</keyword>
<feature type="transmembrane region" description="Helical" evidence="7">
    <location>
        <begin position="41"/>
        <end position="61"/>
    </location>
</feature>
<evidence type="ECO:0000313" key="10">
    <source>
        <dbReference type="Proteomes" id="UP000177354"/>
    </source>
</evidence>
<dbReference type="InterPro" id="IPR005829">
    <property type="entry name" value="Sugar_transporter_CS"/>
</dbReference>
<keyword evidence="5 7" id="KW-1133">Transmembrane helix</keyword>
<dbReference type="AlphaFoldDB" id="A0A1F5YZ97"/>
<organism evidence="9 10">
    <name type="scientific">Candidatus Gottesmanbacteria bacterium RIFCSPHIGHO2_01_FULL_40_15</name>
    <dbReference type="NCBI Taxonomy" id="1798376"/>
    <lineage>
        <taxon>Bacteria</taxon>
        <taxon>Candidatus Gottesmaniibacteriota</taxon>
    </lineage>
</organism>
<dbReference type="GO" id="GO:0022857">
    <property type="term" value="F:transmembrane transporter activity"/>
    <property type="evidence" value="ECO:0007669"/>
    <property type="project" value="InterPro"/>
</dbReference>
<feature type="transmembrane region" description="Helical" evidence="7">
    <location>
        <begin position="363"/>
        <end position="381"/>
    </location>
</feature>
<dbReference type="InterPro" id="IPR020846">
    <property type="entry name" value="MFS_dom"/>
</dbReference>
<dbReference type="GO" id="GO:0016020">
    <property type="term" value="C:membrane"/>
    <property type="evidence" value="ECO:0007669"/>
    <property type="project" value="UniProtKB-SubCell"/>
</dbReference>
<dbReference type="SUPFAM" id="SSF103473">
    <property type="entry name" value="MFS general substrate transporter"/>
    <property type="match status" value="1"/>
</dbReference>
<feature type="transmembrane region" description="Helical" evidence="7">
    <location>
        <begin position="9"/>
        <end position="29"/>
    </location>
</feature>
<name>A0A1F5YZ97_9BACT</name>
<feature type="transmembrane region" description="Helical" evidence="7">
    <location>
        <begin position="276"/>
        <end position="293"/>
    </location>
</feature>
<dbReference type="InterPro" id="IPR011701">
    <property type="entry name" value="MFS"/>
</dbReference>
<dbReference type="Proteomes" id="UP000177354">
    <property type="component" value="Unassembled WGS sequence"/>
</dbReference>
<feature type="transmembrane region" description="Helical" evidence="7">
    <location>
        <begin position="73"/>
        <end position="90"/>
    </location>
</feature>
<evidence type="ECO:0000256" key="2">
    <source>
        <dbReference type="ARBA" id="ARBA00007520"/>
    </source>
</evidence>
<feature type="transmembrane region" description="Helical" evidence="7">
    <location>
        <begin position="245"/>
        <end position="264"/>
    </location>
</feature>
<dbReference type="PANTHER" id="PTHR23504:SF15">
    <property type="entry name" value="MAJOR FACILITATOR SUPERFAMILY (MFS) PROFILE DOMAIN-CONTAINING PROTEIN"/>
    <property type="match status" value="1"/>
</dbReference>
<evidence type="ECO:0000256" key="7">
    <source>
        <dbReference type="SAM" id="Phobius"/>
    </source>
</evidence>
<feature type="transmembrane region" description="Helical" evidence="7">
    <location>
        <begin position="299"/>
        <end position="322"/>
    </location>
</feature>
<dbReference type="PANTHER" id="PTHR23504">
    <property type="entry name" value="MAJOR FACILITATOR SUPERFAMILY DOMAIN-CONTAINING PROTEIN 10"/>
    <property type="match status" value="1"/>
</dbReference>
<gene>
    <name evidence="9" type="ORF">A2777_04520</name>
</gene>
<comment type="subcellular location">
    <subcellularLocation>
        <location evidence="1">Membrane</location>
        <topology evidence="1">Multi-pass membrane protein</topology>
    </subcellularLocation>
</comment>
<dbReference type="InterPro" id="IPR001958">
    <property type="entry name" value="Tet-R_TetA/multi-R_MdtG-like"/>
</dbReference>
<comment type="caution">
    <text evidence="9">The sequence shown here is derived from an EMBL/GenBank/DDBJ whole genome shotgun (WGS) entry which is preliminary data.</text>
</comment>
<dbReference type="PROSITE" id="PS00216">
    <property type="entry name" value="SUGAR_TRANSPORT_1"/>
    <property type="match status" value="1"/>
</dbReference>
<evidence type="ECO:0000256" key="1">
    <source>
        <dbReference type="ARBA" id="ARBA00004141"/>
    </source>
</evidence>
<evidence type="ECO:0000256" key="5">
    <source>
        <dbReference type="ARBA" id="ARBA00022989"/>
    </source>
</evidence>
<dbReference type="InterPro" id="IPR036259">
    <property type="entry name" value="MFS_trans_sf"/>
</dbReference>
<dbReference type="EMBL" id="MFJF01000032">
    <property type="protein sequence ID" value="OGG05508.1"/>
    <property type="molecule type" value="Genomic_DNA"/>
</dbReference>
<feature type="transmembrane region" description="Helical" evidence="7">
    <location>
        <begin position="130"/>
        <end position="151"/>
    </location>
</feature>
<keyword evidence="6 7" id="KW-0472">Membrane</keyword>
<dbReference type="Gene3D" id="1.20.1250.20">
    <property type="entry name" value="MFS general substrate transporter like domains"/>
    <property type="match status" value="1"/>
</dbReference>
<dbReference type="PROSITE" id="PS50850">
    <property type="entry name" value="MFS"/>
    <property type="match status" value="1"/>
</dbReference>
<dbReference type="PRINTS" id="PR01035">
    <property type="entry name" value="TCRTETA"/>
</dbReference>
<feature type="transmembrane region" description="Helical" evidence="7">
    <location>
        <begin position="334"/>
        <end position="357"/>
    </location>
</feature>
<comment type="similarity">
    <text evidence="2">Belongs to the major facilitator superfamily. TCR/Tet family.</text>
</comment>
<feature type="transmembrane region" description="Helical" evidence="7">
    <location>
        <begin position="157"/>
        <end position="179"/>
    </location>
</feature>
<protein>
    <recommendedName>
        <fullName evidence="8">Major facilitator superfamily (MFS) profile domain-containing protein</fullName>
    </recommendedName>
</protein>
<sequence length="384" mass="41604">MKFVKTAKFLIFLIVFINFLGYGIVFPILPLLTIQYGGNPLMSGILIGIFSLMQVIFLPVLGRLSDRFGRRPLLLLSLWGTVISFILMAATRSIFWLLIARIIDGASGGNLSIAQAYIADITDKKNRAGGMGIIAAGITLGFILGPLWGGFFSRYGLSVPFLAAAVITFISIILTQFFLKETITGKEIAYEKSHFSLNSFFKKATNPDLVILYFSNLLLFWAQSGVFTTLSLFGKDILNITVAQISLLFAFGGILSALIQGVIIGPTIKLTGEKRLFIFSTLIALFGMILLGLSNSTVILFAGLTVFAVGNGFLLPVIQAIVSEKSSPHQQGGNLGFMQSFGSIGRIFGPILAGFIYQSVNPYSPAVMGIIIFILVLILGLKLQ</sequence>
<evidence type="ECO:0000256" key="3">
    <source>
        <dbReference type="ARBA" id="ARBA00022448"/>
    </source>
</evidence>
<evidence type="ECO:0000256" key="4">
    <source>
        <dbReference type="ARBA" id="ARBA00022692"/>
    </source>
</evidence>
<reference evidence="9 10" key="1">
    <citation type="journal article" date="2016" name="Nat. Commun.">
        <title>Thousands of microbial genomes shed light on interconnected biogeochemical processes in an aquifer system.</title>
        <authorList>
            <person name="Anantharaman K."/>
            <person name="Brown C.T."/>
            <person name="Hug L.A."/>
            <person name="Sharon I."/>
            <person name="Castelle C.J."/>
            <person name="Probst A.J."/>
            <person name="Thomas B.C."/>
            <person name="Singh A."/>
            <person name="Wilkins M.J."/>
            <person name="Karaoz U."/>
            <person name="Brodie E.L."/>
            <person name="Williams K.H."/>
            <person name="Hubbard S.S."/>
            <person name="Banfield J.F."/>
        </authorList>
    </citation>
    <scope>NUCLEOTIDE SEQUENCE [LARGE SCALE GENOMIC DNA]</scope>
</reference>